<reference evidence="2" key="1">
    <citation type="journal article" date="2022" name="bioRxiv">
        <title>Sequencing and chromosome-scale assembly of the giantPleurodeles waltlgenome.</title>
        <authorList>
            <person name="Brown T."/>
            <person name="Elewa A."/>
            <person name="Iarovenko S."/>
            <person name="Subramanian E."/>
            <person name="Araus A.J."/>
            <person name="Petzold A."/>
            <person name="Susuki M."/>
            <person name="Suzuki K.-i.T."/>
            <person name="Hayashi T."/>
            <person name="Toyoda A."/>
            <person name="Oliveira C."/>
            <person name="Osipova E."/>
            <person name="Leigh N.D."/>
            <person name="Simon A."/>
            <person name="Yun M.H."/>
        </authorList>
    </citation>
    <scope>NUCLEOTIDE SEQUENCE</scope>
    <source>
        <strain evidence="2">20211129_DDA</strain>
        <tissue evidence="2">Liver</tissue>
    </source>
</reference>
<feature type="compositionally biased region" description="Low complexity" evidence="1">
    <location>
        <begin position="172"/>
        <end position="183"/>
    </location>
</feature>
<organism evidence="2 3">
    <name type="scientific">Pleurodeles waltl</name>
    <name type="common">Iberian ribbed newt</name>
    <dbReference type="NCBI Taxonomy" id="8319"/>
    <lineage>
        <taxon>Eukaryota</taxon>
        <taxon>Metazoa</taxon>
        <taxon>Chordata</taxon>
        <taxon>Craniata</taxon>
        <taxon>Vertebrata</taxon>
        <taxon>Euteleostomi</taxon>
        <taxon>Amphibia</taxon>
        <taxon>Batrachia</taxon>
        <taxon>Caudata</taxon>
        <taxon>Salamandroidea</taxon>
        <taxon>Salamandridae</taxon>
        <taxon>Pleurodelinae</taxon>
        <taxon>Pleurodeles</taxon>
    </lineage>
</organism>
<protein>
    <submittedName>
        <fullName evidence="2">Uncharacterized protein</fullName>
    </submittedName>
</protein>
<dbReference type="EMBL" id="JANPWB010000005">
    <property type="protein sequence ID" value="KAJ1186985.1"/>
    <property type="molecule type" value="Genomic_DNA"/>
</dbReference>
<feature type="compositionally biased region" description="Low complexity" evidence="1">
    <location>
        <begin position="108"/>
        <end position="150"/>
    </location>
</feature>
<evidence type="ECO:0000256" key="1">
    <source>
        <dbReference type="SAM" id="MobiDB-lite"/>
    </source>
</evidence>
<dbReference type="AlphaFoldDB" id="A0AAV7UDF6"/>
<comment type="caution">
    <text evidence="2">The sequence shown here is derived from an EMBL/GenBank/DDBJ whole genome shotgun (WGS) entry which is preliminary data.</text>
</comment>
<evidence type="ECO:0000313" key="2">
    <source>
        <dbReference type="EMBL" id="KAJ1186985.1"/>
    </source>
</evidence>
<sequence>MLLLALGIPIHGLVTSIVTVGALPSAKGCSLCVSCKPTVVLLLPLAKCILCLFPPAFCFVTLSLCALASSGGGAEAPVTEGAASHRAQEAESTDGEGTSGTEGEESTTAETGGDSLDSDTSSDRSSLLVLDTYVPTPTTDTAATPRASTALPAAPQRVSRDCSPRRVGTAFTPGTSGPAPASPAALSEEAIDLLRSISVGQSTIANAIQGLAGHLQQTNAFLEGIDSGMAAQQRSIQALASSLMAAIVPVSSLPLPTSSTQSHSS</sequence>
<keyword evidence="3" id="KW-1185">Reference proteome</keyword>
<proteinExistence type="predicted"/>
<accession>A0AAV7UDF6</accession>
<evidence type="ECO:0000313" key="3">
    <source>
        <dbReference type="Proteomes" id="UP001066276"/>
    </source>
</evidence>
<feature type="region of interest" description="Disordered" evidence="1">
    <location>
        <begin position="76"/>
        <end position="183"/>
    </location>
</feature>
<dbReference type="Proteomes" id="UP001066276">
    <property type="component" value="Chromosome 3_1"/>
</dbReference>
<name>A0AAV7UDF6_PLEWA</name>
<gene>
    <name evidence="2" type="ORF">NDU88_003764</name>
</gene>